<dbReference type="RefSeq" id="WP_074293099.1">
    <property type="nucleotide sequence ID" value="NZ_FSHJ01000020.1"/>
</dbReference>
<gene>
    <name evidence="1" type="ORF">SAMEA2070301_05614</name>
</gene>
<sequence length="100" mass="11497">MTTEREGFRLPVIDPYSDLPPVPLSERLTLEGLEPWHFQLSREVLEEGYAVDRAIRTLATRSLQSLGHEVVERARHQALLMVRDYFQYVLDSNGDVTPSD</sequence>
<evidence type="ECO:0000313" key="1">
    <source>
        <dbReference type="EMBL" id="SIC25056.1"/>
    </source>
</evidence>
<evidence type="ECO:0000313" key="2">
    <source>
        <dbReference type="Proteomes" id="UP000185210"/>
    </source>
</evidence>
<name>A0AB38D767_9MYCO</name>
<dbReference type="Proteomes" id="UP000185210">
    <property type="component" value="Unassembled WGS sequence"/>
</dbReference>
<reference evidence="1 2" key="1">
    <citation type="submission" date="2016-11" db="EMBL/GenBank/DDBJ databases">
        <authorList>
            <consortium name="Pathogen Informatics"/>
        </authorList>
    </citation>
    <scope>NUCLEOTIDE SEQUENCE [LARGE SCALE GENOMIC DNA]</scope>
    <source>
        <strain evidence="1 2">104</strain>
    </source>
</reference>
<organism evidence="1 2">
    <name type="scientific">Mycobacteroides abscessus subsp. abscessus</name>
    <dbReference type="NCBI Taxonomy" id="1185650"/>
    <lineage>
        <taxon>Bacteria</taxon>
        <taxon>Bacillati</taxon>
        <taxon>Actinomycetota</taxon>
        <taxon>Actinomycetes</taxon>
        <taxon>Mycobacteriales</taxon>
        <taxon>Mycobacteriaceae</taxon>
        <taxon>Mycobacteroides</taxon>
        <taxon>Mycobacteroides abscessus</taxon>
    </lineage>
</organism>
<proteinExistence type="predicted"/>
<protein>
    <submittedName>
        <fullName evidence="1">Uncharacterized protein</fullName>
    </submittedName>
</protein>
<dbReference type="AlphaFoldDB" id="A0AB38D767"/>
<dbReference type="EMBL" id="FSHM01000018">
    <property type="protein sequence ID" value="SIC25056.1"/>
    <property type="molecule type" value="Genomic_DNA"/>
</dbReference>
<accession>A0AB38D767</accession>
<comment type="caution">
    <text evidence="1">The sequence shown here is derived from an EMBL/GenBank/DDBJ whole genome shotgun (WGS) entry which is preliminary data.</text>
</comment>